<reference evidence="1 2" key="1">
    <citation type="submission" date="2020-09" db="EMBL/GenBank/DDBJ databases">
        <title>De no assembly of potato wild relative species, Solanum commersonii.</title>
        <authorList>
            <person name="Cho K."/>
        </authorList>
    </citation>
    <scope>NUCLEOTIDE SEQUENCE [LARGE SCALE GENOMIC DNA]</scope>
    <source>
        <strain evidence="1">LZ3.2</strain>
        <tissue evidence="1">Leaf</tissue>
    </source>
</reference>
<proteinExistence type="predicted"/>
<dbReference type="EMBL" id="JACXVP010000001">
    <property type="protein sequence ID" value="KAG5629067.1"/>
    <property type="molecule type" value="Genomic_DNA"/>
</dbReference>
<dbReference type="Proteomes" id="UP000824120">
    <property type="component" value="Chromosome 1"/>
</dbReference>
<accession>A0A9J6AXW3</accession>
<protein>
    <submittedName>
        <fullName evidence="1">Uncharacterized protein</fullName>
    </submittedName>
</protein>
<keyword evidence="2" id="KW-1185">Reference proteome</keyword>
<sequence>MTSKDELKRNEAIEKSSKIVRGKTKVFSKRMLSKEKKDTKLLPENVKKYRGVRRRESGRWEQRFKMEERMFDVGWELLILL</sequence>
<comment type="caution">
    <text evidence="1">The sequence shown here is derived from an EMBL/GenBank/DDBJ whole genome shotgun (WGS) entry which is preliminary data.</text>
</comment>
<gene>
    <name evidence="1" type="ORF">H5410_000784</name>
</gene>
<dbReference type="AlphaFoldDB" id="A0A9J6AXW3"/>
<organism evidence="1 2">
    <name type="scientific">Solanum commersonii</name>
    <name type="common">Commerson's wild potato</name>
    <name type="synonym">Commerson's nightshade</name>
    <dbReference type="NCBI Taxonomy" id="4109"/>
    <lineage>
        <taxon>Eukaryota</taxon>
        <taxon>Viridiplantae</taxon>
        <taxon>Streptophyta</taxon>
        <taxon>Embryophyta</taxon>
        <taxon>Tracheophyta</taxon>
        <taxon>Spermatophyta</taxon>
        <taxon>Magnoliopsida</taxon>
        <taxon>eudicotyledons</taxon>
        <taxon>Gunneridae</taxon>
        <taxon>Pentapetalae</taxon>
        <taxon>asterids</taxon>
        <taxon>lamiids</taxon>
        <taxon>Solanales</taxon>
        <taxon>Solanaceae</taxon>
        <taxon>Solanoideae</taxon>
        <taxon>Solaneae</taxon>
        <taxon>Solanum</taxon>
    </lineage>
</organism>
<dbReference type="OrthoDB" id="610645at2759"/>
<evidence type="ECO:0000313" key="2">
    <source>
        <dbReference type="Proteomes" id="UP000824120"/>
    </source>
</evidence>
<evidence type="ECO:0000313" key="1">
    <source>
        <dbReference type="EMBL" id="KAG5629067.1"/>
    </source>
</evidence>
<name>A0A9J6AXW3_SOLCO</name>